<evidence type="ECO:0008006" key="3">
    <source>
        <dbReference type="Google" id="ProtNLM"/>
    </source>
</evidence>
<gene>
    <name evidence="1" type="ORF">M0M57_05725</name>
</gene>
<name>A0ABY4KLP2_9FLAO</name>
<reference evidence="1" key="1">
    <citation type="submission" date="2022-04" db="EMBL/GenBank/DDBJ databases">
        <title>Consumption of N2O by Flavobacterium azooxidireducens sp. nov. isolated from Decomposing Leaf Litter of Phragmites australis (Cav.).</title>
        <authorList>
            <person name="Behrendt U."/>
            <person name="Spanner T."/>
            <person name="Augustin J."/>
            <person name="Horn M.A."/>
            <person name="Kolb S."/>
            <person name="Ulrich A."/>
        </authorList>
    </citation>
    <scope>NUCLEOTIDE SEQUENCE</scope>
    <source>
        <strain evidence="1">IGB 4-14</strain>
    </source>
</reference>
<dbReference type="PROSITE" id="PS51257">
    <property type="entry name" value="PROKAR_LIPOPROTEIN"/>
    <property type="match status" value="1"/>
</dbReference>
<keyword evidence="2" id="KW-1185">Reference proteome</keyword>
<protein>
    <recommendedName>
        <fullName evidence="3">Lipoprotein</fullName>
    </recommendedName>
</protein>
<sequence length="101" mass="11408">MKIKLLIFGLIFTLISCEGENGGDGIVFDKNTGIALDSVKYKCIETEKTKYTDSLGSWEMYGPFGGCMPDCQDFHVEFSKEGYETQTIKNPDNDIYLELEE</sequence>
<evidence type="ECO:0000313" key="2">
    <source>
        <dbReference type="Proteomes" id="UP000830583"/>
    </source>
</evidence>
<dbReference type="RefSeq" id="WP_248436195.1">
    <property type="nucleotide sequence ID" value="NZ_CP096205.1"/>
</dbReference>
<proteinExistence type="predicted"/>
<dbReference type="EMBL" id="CP096205">
    <property type="protein sequence ID" value="UPQ80335.1"/>
    <property type="molecule type" value="Genomic_DNA"/>
</dbReference>
<dbReference type="Proteomes" id="UP000830583">
    <property type="component" value="Chromosome"/>
</dbReference>
<evidence type="ECO:0000313" key="1">
    <source>
        <dbReference type="EMBL" id="UPQ80335.1"/>
    </source>
</evidence>
<organism evidence="1 2">
    <name type="scientific">Flavobacterium azooxidireducens</name>
    <dbReference type="NCBI Taxonomy" id="1871076"/>
    <lineage>
        <taxon>Bacteria</taxon>
        <taxon>Pseudomonadati</taxon>
        <taxon>Bacteroidota</taxon>
        <taxon>Flavobacteriia</taxon>
        <taxon>Flavobacteriales</taxon>
        <taxon>Flavobacteriaceae</taxon>
        <taxon>Flavobacterium</taxon>
    </lineage>
</organism>
<accession>A0ABY4KLP2</accession>